<accession>A0A1L7VD04</accession>
<proteinExistence type="predicted"/>
<evidence type="ECO:0008006" key="4">
    <source>
        <dbReference type="Google" id="ProtNLM"/>
    </source>
</evidence>
<organism evidence="2 3">
    <name type="scientific">Fusarium proliferatum (strain ET1)</name>
    <name type="common">Orchid endophyte fungus</name>
    <dbReference type="NCBI Taxonomy" id="1227346"/>
    <lineage>
        <taxon>Eukaryota</taxon>
        <taxon>Fungi</taxon>
        <taxon>Dikarya</taxon>
        <taxon>Ascomycota</taxon>
        <taxon>Pezizomycotina</taxon>
        <taxon>Sordariomycetes</taxon>
        <taxon>Hypocreomycetidae</taxon>
        <taxon>Hypocreales</taxon>
        <taxon>Nectriaceae</taxon>
        <taxon>Fusarium</taxon>
        <taxon>Fusarium fujikuroi species complex</taxon>
    </lineage>
</organism>
<dbReference type="GeneID" id="42051109"/>
<dbReference type="EMBL" id="FJOF01000003">
    <property type="protein sequence ID" value="CZR38579.1"/>
    <property type="molecule type" value="Genomic_DNA"/>
</dbReference>
<feature type="chain" id="PRO_5012114809" description="Secreted protein" evidence="1">
    <location>
        <begin position="18"/>
        <end position="137"/>
    </location>
</feature>
<keyword evidence="3" id="KW-1185">Reference proteome</keyword>
<dbReference type="Proteomes" id="UP000183971">
    <property type="component" value="Unassembled WGS sequence"/>
</dbReference>
<protein>
    <recommendedName>
        <fullName evidence="4">Secreted protein</fullName>
    </recommendedName>
</protein>
<dbReference type="RefSeq" id="XP_031079172.1">
    <property type="nucleotide sequence ID" value="XM_031228879.1"/>
</dbReference>
<dbReference type="VEuPathDB" id="FungiDB:FPRO_06230"/>
<feature type="signal peptide" evidence="1">
    <location>
        <begin position="1"/>
        <end position="17"/>
    </location>
</feature>
<evidence type="ECO:0000313" key="3">
    <source>
        <dbReference type="Proteomes" id="UP000183971"/>
    </source>
</evidence>
<dbReference type="AlphaFoldDB" id="A0A1L7VD04"/>
<comment type="caution">
    <text evidence="2">The sequence shown here is derived from an EMBL/GenBank/DDBJ whole genome shotgun (WGS) entry which is preliminary data.</text>
</comment>
<sequence>MCLSPVAHQLWPLCVLGSLFLSRLPQPDRWLQAIRNFFLRSLEEATRADMLAPSRRLHAHCVINPSLCCCLTSTSIPNLFSAKLGAIPHPGRDETARAPPQDCQVSLRRDAPHKMEDGGRALLDLNRYRFAWHPSTR</sequence>
<keyword evidence="1" id="KW-0732">Signal</keyword>
<name>A0A1L7VD04_FUSPR</name>
<gene>
    <name evidence="2" type="ORF">FPRO_06230</name>
</gene>
<reference evidence="3" key="1">
    <citation type="journal article" date="2016" name="Genome Biol. Evol.">
        <title>Comparative 'omics' of the Fusarium fujikuroi species complex highlights differences in genetic potential and metabolite synthesis.</title>
        <authorList>
            <person name="Niehaus E.-M."/>
            <person name="Muensterkoetter M."/>
            <person name="Proctor R.H."/>
            <person name="Brown D.W."/>
            <person name="Sharon A."/>
            <person name="Idan Y."/>
            <person name="Oren-Young L."/>
            <person name="Sieber C.M."/>
            <person name="Novak O."/>
            <person name="Pencik A."/>
            <person name="Tarkowska D."/>
            <person name="Hromadova K."/>
            <person name="Freeman S."/>
            <person name="Maymon M."/>
            <person name="Elazar M."/>
            <person name="Youssef S.A."/>
            <person name="El-Shabrawy E.S.M."/>
            <person name="Shalaby A.B.A."/>
            <person name="Houterman P."/>
            <person name="Brock N.L."/>
            <person name="Burkhardt I."/>
            <person name="Tsavkelova E.A."/>
            <person name="Dickschat J.S."/>
            <person name="Galuszka P."/>
            <person name="Gueldener U."/>
            <person name="Tudzynski B."/>
        </authorList>
    </citation>
    <scope>NUCLEOTIDE SEQUENCE [LARGE SCALE GENOMIC DNA]</scope>
    <source>
        <strain evidence="3">ET1</strain>
    </source>
</reference>
<evidence type="ECO:0000313" key="2">
    <source>
        <dbReference type="EMBL" id="CZR38579.1"/>
    </source>
</evidence>
<evidence type="ECO:0000256" key="1">
    <source>
        <dbReference type="SAM" id="SignalP"/>
    </source>
</evidence>